<dbReference type="EMBL" id="AP019860">
    <property type="protein sequence ID" value="BBM83081.1"/>
    <property type="molecule type" value="Genomic_DNA"/>
</dbReference>
<protein>
    <recommendedName>
        <fullName evidence="4">DUF1573 domain-containing protein</fullName>
    </recommendedName>
</protein>
<dbReference type="InterPro" id="IPR011467">
    <property type="entry name" value="DUF1573"/>
</dbReference>
<dbReference type="InterPro" id="IPR013783">
    <property type="entry name" value="Ig-like_fold"/>
</dbReference>
<name>A0A5S9IKK5_UABAM</name>
<dbReference type="Gene3D" id="2.60.40.10">
    <property type="entry name" value="Immunoglobulins"/>
    <property type="match status" value="1"/>
</dbReference>
<dbReference type="PANTHER" id="PTHR37833:SF1">
    <property type="entry name" value="SIGNAL PEPTIDE PROTEIN"/>
    <property type="match status" value="1"/>
</dbReference>
<keyword evidence="1" id="KW-0732">Signal</keyword>
<dbReference type="KEGG" id="uam:UABAM_01431"/>
<proteinExistence type="predicted"/>
<feature type="signal peptide" evidence="1">
    <location>
        <begin position="1"/>
        <end position="16"/>
    </location>
</feature>
<organism evidence="2 3">
    <name type="scientific">Uabimicrobium amorphum</name>
    <dbReference type="NCBI Taxonomy" id="2596890"/>
    <lineage>
        <taxon>Bacteria</taxon>
        <taxon>Pseudomonadati</taxon>
        <taxon>Planctomycetota</taxon>
        <taxon>Candidatus Uabimicrobiia</taxon>
        <taxon>Candidatus Uabimicrobiales</taxon>
        <taxon>Candidatus Uabimicrobiaceae</taxon>
        <taxon>Candidatus Uabimicrobium</taxon>
    </lineage>
</organism>
<reference evidence="2 3" key="1">
    <citation type="submission" date="2019-08" db="EMBL/GenBank/DDBJ databases">
        <title>Complete genome sequence of Candidatus Uab amorphum.</title>
        <authorList>
            <person name="Shiratori T."/>
            <person name="Suzuki S."/>
            <person name="Kakizawa Y."/>
            <person name="Ishida K."/>
        </authorList>
    </citation>
    <scope>NUCLEOTIDE SEQUENCE [LARGE SCALE GENOMIC DNA]</scope>
    <source>
        <strain evidence="2 3">SRT547</strain>
    </source>
</reference>
<dbReference type="Proteomes" id="UP000326354">
    <property type="component" value="Chromosome"/>
</dbReference>
<feature type="chain" id="PRO_5024888756" description="DUF1573 domain-containing protein" evidence="1">
    <location>
        <begin position="17"/>
        <end position="337"/>
    </location>
</feature>
<dbReference type="RefSeq" id="WP_151967299.1">
    <property type="nucleotide sequence ID" value="NZ_AP019860.1"/>
</dbReference>
<evidence type="ECO:0008006" key="4">
    <source>
        <dbReference type="Google" id="ProtNLM"/>
    </source>
</evidence>
<evidence type="ECO:0000313" key="3">
    <source>
        <dbReference type="Proteomes" id="UP000326354"/>
    </source>
</evidence>
<sequence>MFRFILALFFVALVTAQDDLVISPETISLGKIPDNKKIDMVFTITNNSNSTVVIEKVETSCGCSSAYPTPSEVSPAGTSKIKANLDPRGKKGYSSWQIKVFTNSVNTPIVYASFDADVLQTGTVSHKFLSFGEFRRETTQKKQLWISPENNPDFKIIAIKQNIFDQQGEYFDIEVKDDVYAGFYPGKRPAKCIVLTTKKDIPYGRIDGELSIETNIPGYEKIKVAILARVAGDIGVRPDTISFGLLRDGKPKTRHAFIYHRNGESFTIKAMHSPWPELSITKEEMIKNQYYKIIVVCKPSKNMKAGEMRDHIVIETSDEKQTKIKIPLQGYVMSGKK</sequence>
<evidence type="ECO:0000313" key="2">
    <source>
        <dbReference type="EMBL" id="BBM83081.1"/>
    </source>
</evidence>
<dbReference type="Pfam" id="PF07610">
    <property type="entry name" value="DUF1573"/>
    <property type="match status" value="1"/>
</dbReference>
<evidence type="ECO:0000256" key="1">
    <source>
        <dbReference type="SAM" id="SignalP"/>
    </source>
</evidence>
<dbReference type="OrthoDB" id="273711at2"/>
<dbReference type="PANTHER" id="PTHR37833">
    <property type="entry name" value="LIPOPROTEIN-RELATED"/>
    <property type="match status" value="1"/>
</dbReference>
<keyword evidence="3" id="KW-1185">Reference proteome</keyword>
<gene>
    <name evidence="2" type="ORF">UABAM_01431</name>
</gene>
<accession>A0A5S9IKK5</accession>
<dbReference type="AlphaFoldDB" id="A0A5S9IKK5"/>